<dbReference type="PANTHER" id="PTHR43081">
    <property type="entry name" value="ADENYLATE CYCLASE, TERMINAL-DIFFERENTIATION SPECIFIC-RELATED"/>
    <property type="match status" value="1"/>
</dbReference>
<feature type="domain" description="Guanylate cyclase" evidence="1">
    <location>
        <begin position="1"/>
        <end position="141"/>
    </location>
</feature>
<dbReference type="CDD" id="cd07302">
    <property type="entry name" value="CHD"/>
    <property type="match status" value="1"/>
</dbReference>
<evidence type="ECO:0000259" key="1">
    <source>
        <dbReference type="PROSITE" id="PS50125"/>
    </source>
</evidence>
<reference evidence="2" key="1">
    <citation type="submission" date="2018-07" db="EMBL/GenBank/DDBJ databases">
        <authorList>
            <consortium name="PulseNet: The National Subtyping Network for Foodborne Disease Surveillance"/>
            <person name="Tarr C.L."/>
            <person name="Trees E."/>
            <person name="Katz L.S."/>
            <person name="Carleton-Romer H.A."/>
            <person name="Stroika S."/>
            <person name="Kucerova Z."/>
            <person name="Roache K.F."/>
            <person name="Sabol A.L."/>
            <person name="Besser J."/>
            <person name="Gerner-Smidt P."/>
        </authorList>
    </citation>
    <scope>NUCLEOTIDE SEQUENCE</scope>
    <source>
        <strain evidence="2">PNUSAS031704</strain>
    </source>
</reference>
<proteinExistence type="predicted"/>
<name>A0A5T4LN85_SALER</name>
<dbReference type="InterPro" id="IPR050697">
    <property type="entry name" value="Adenylyl/Guanylyl_Cyclase_3/4"/>
</dbReference>
<dbReference type="AlphaFoldDB" id="A0A5T4LN85"/>
<dbReference type="SUPFAM" id="SSF55073">
    <property type="entry name" value="Nucleotide cyclase"/>
    <property type="match status" value="1"/>
</dbReference>
<organism evidence="2">
    <name type="scientific">Salmonella enterica</name>
    <name type="common">Salmonella choleraesuis</name>
    <dbReference type="NCBI Taxonomy" id="28901"/>
    <lineage>
        <taxon>Bacteria</taxon>
        <taxon>Pseudomonadati</taxon>
        <taxon>Pseudomonadota</taxon>
        <taxon>Gammaproteobacteria</taxon>
        <taxon>Enterobacterales</taxon>
        <taxon>Enterobacteriaceae</taxon>
        <taxon>Salmonella</taxon>
    </lineage>
</organism>
<dbReference type="GO" id="GO:0009190">
    <property type="term" value="P:cyclic nucleotide biosynthetic process"/>
    <property type="evidence" value="ECO:0007669"/>
    <property type="project" value="InterPro"/>
</dbReference>
<evidence type="ECO:0000313" key="2">
    <source>
        <dbReference type="EMBL" id="EBL7518554.1"/>
    </source>
</evidence>
<sequence>MFFDIAGSTKLGKTYAPQMVFNIKNTVIKYVIEIIQAFDGHVHRIMGDAVMAFFRSNEKAQAGREIDSAIDAINAGIYILEFMEQVVRPELGDAGAEHPIGVRIGIDYAKQADIVWGNYGVSGAFEVTATSYNVDVAAKLQQAAGTDNIMIGENMKALLGLGDEYLSVPSRHLKDENGNKFRHTYPYVRPNYRVRGEQINYRQYLLDNKAYFRFLPYGLKSSNICVTLTAIRGDVRNQYFCPCTESLDKGMSLTFHITYTGSLQSRLTVKSVKQNTGPDARAHDATSPVTRIKEMQYYNGAWHADVSESTRYHGLHHMKLTVLDEKNNELDETVFSLYIR</sequence>
<dbReference type="InterPro" id="IPR040511">
    <property type="entry name" value="AGS_C"/>
</dbReference>
<dbReference type="GO" id="GO:0035556">
    <property type="term" value="P:intracellular signal transduction"/>
    <property type="evidence" value="ECO:0007669"/>
    <property type="project" value="InterPro"/>
</dbReference>
<dbReference type="Pfam" id="PF18134">
    <property type="entry name" value="AGS_C"/>
    <property type="match status" value="1"/>
</dbReference>
<dbReference type="PROSITE" id="PS50125">
    <property type="entry name" value="GUANYLATE_CYCLASE_2"/>
    <property type="match status" value="1"/>
</dbReference>
<gene>
    <name evidence="2" type="ORF">C1B90_21160</name>
</gene>
<protein>
    <submittedName>
        <fullName evidence="2">Adenylate/guanylate cyclase domain-containing protein</fullName>
    </submittedName>
</protein>
<dbReference type="PANTHER" id="PTHR43081:SF1">
    <property type="entry name" value="ADENYLATE CYCLASE, TERMINAL-DIFFERENTIATION SPECIFIC"/>
    <property type="match status" value="1"/>
</dbReference>
<dbReference type="Pfam" id="PF00211">
    <property type="entry name" value="Guanylate_cyc"/>
    <property type="match status" value="1"/>
</dbReference>
<dbReference type="EMBL" id="AAGACD010000008">
    <property type="protein sequence ID" value="EBL7518554.1"/>
    <property type="molecule type" value="Genomic_DNA"/>
</dbReference>
<dbReference type="InterPro" id="IPR029787">
    <property type="entry name" value="Nucleotide_cyclase"/>
</dbReference>
<comment type="caution">
    <text evidence="2">The sequence shown here is derived from an EMBL/GenBank/DDBJ whole genome shotgun (WGS) entry which is preliminary data.</text>
</comment>
<dbReference type="InterPro" id="IPR001054">
    <property type="entry name" value="A/G_cyclase"/>
</dbReference>
<dbReference type="GO" id="GO:0004016">
    <property type="term" value="F:adenylate cyclase activity"/>
    <property type="evidence" value="ECO:0007669"/>
    <property type="project" value="UniProtKB-ARBA"/>
</dbReference>
<accession>A0A5T4LN85</accession>
<dbReference type="Gene3D" id="3.30.70.1230">
    <property type="entry name" value="Nucleotide cyclase"/>
    <property type="match status" value="1"/>
</dbReference>